<dbReference type="AlphaFoldDB" id="A0A816Z387"/>
<reference evidence="1" key="1">
    <citation type="submission" date="2021-01" db="EMBL/GenBank/DDBJ databases">
        <authorList>
            <consortium name="Genoscope - CEA"/>
            <person name="William W."/>
        </authorList>
    </citation>
    <scope>NUCLEOTIDE SEQUENCE</scope>
</reference>
<dbReference type="PANTHER" id="PTHR33116:SF80">
    <property type="entry name" value="REVERSE TRANSCRIPTASE ZINC-BINDING DOMAIN-CONTAINING PROTEIN"/>
    <property type="match status" value="1"/>
</dbReference>
<organism evidence="1">
    <name type="scientific">Brassica napus</name>
    <name type="common">Rape</name>
    <dbReference type="NCBI Taxonomy" id="3708"/>
    <lineage>
        <taxon>Eukaryota</taxon>
        <taxon>Viridiplantae</taxon>
        <taxon>Streptophyta</taxon>
        <taxon>Embryophyta</taxon>
        <taxon>Tracheophyta</taxon>
        <taxon>Spermatophyta</taxon>
        <taxon>Magnoliopsida</taxon>
        <taxon>eudicotyledons</taxon>
        <taxon>Gunneridae</taxon>
        <taxon>Pentapetalae</taxon>
        <taxon>rosids</taxon>
        <taxon>malvids</taxon>
        <taxon>Brassicales</taxon>
        <taxon>Brassicaceae</taxon>
        <taxon>Brassiceae</taxon>
        <taxon>Brassica</taxon>
    </lineage>
</organism>
<protein>
    <submittedName>
        <fullName evidence="1">(rape) hypothetical protein</fullName>
    </submittedName>
</protein>
<evidence type="ECO:0000313" key="1">
    <source>
        <dbReference type="EMBL" id="CAF2174587.1"/>
    </source>
</evidence>
<proteinExistence type="predicted"/>
<sequence length="231" mass="26203">MIRTERFSCSQAQAALLTRLPTPEDITKTIGLTEPEIETIVSTSGIPAGSFPIRYLGLPLNTRKLSLANCEPLLQQIKSKINSWTSKYLSFAGRQVLISTVIGGITNFWSGAFILPKECINLIDKMCNAFLWKGTLEGKYVARVAWEKVTTPRQNGGLGLRNLALWNRTSTIYELWWERNERMHQGKYRSTDSLWKRIKSMIKNKISALRPENNTAASAILQFWFSLDETS</sequence>
<dbReference type="PANTHER" id="PTHR33116">
    <property type="entry name" value="REVERSE TRANSCRIPTASE ZINC-BINDING DOMAIN-CONTAINING PROTEIN-RELATED-RELATED"/>
    <property type="match status" value="1"/>
</dbReference>
<dbReference type="EMBL" id="HG994361">
    <property type="protein sequence ID" value="CAF2174587.1"/>
    <property type="molecule type" value="Genomic_DNA"/>
</dbReference>
<dbReference type="Proteomes" id="UP001295469">
    <property type="component" value="Chromosome A07"/>
</dbReference>
<name>A0A816Z387_BRANA</name>
<accession>A0A816Z387</accession>
<gene>
    <name evidence="1" type="ORF">DARMORV10_A07P24970.1</name>
</gene>